<evidence type="ECO:0000259" key="2">
    <source>
        <dbReference type="PROSITE" id="PS50181"/>
    </source>
</evidence>
<sequence>MSLAKMPPEIFCEILSLLPPKVLLTCLTVSRAWHGTILRSPALQYVIRLWKDGLVPGDPGSSSSTDMLRELDRRRQAWANLDWTSQTVVEILDTNTAESVVQRQGLGIDAENLEDFTLDPAQDLIASFHQSCPGQGTLVFQTLSGRQHHPMARCPMISFPIDRDMRVLLYTQIAGDVVGAAIFEGGYCTLRLWNWHTGDCLARLPQCDSPYPESQFLSPRALVQSVPTHNGRIEIYTIKADQIGVSSVIQVASLHLPALDDDYDLEFIEMHAGPTCPQPMPRRPFSSAYTRRIYMFHLRYITDDGSLQPRLFVPHRTLDSYVSRYDQERLTAPLDVPWEDWGPQNTRMLPGDEYSWAGHVHGERVVLPADDAGKKCMNLLDFRPIVPGQPEFAQSRAPDTRTSFVSSPTTINEPFENPVTTSLPYRSTFRHMDENFDVLLLDQDHIIGVNSKKAT</sequence>
<dbReference type="Proteomes" id="UP001221142">
    <property type="component" value="Unassembled WGS sequence"/>
</dbReference>
<keyword evidence="4" id="KW-1185">Reference proteome</keyword>
<dbReference type="InterPro" id="IPR001810">
    <property type="entry name" value="F-box_dom"/>
</dbReference>
<dbReference type="Gene3D" id="1.20.1280.50">
    <property type="match status" value="1"/>
</dbReference>
<name>A0AAD7BGQ3_9AGAR</name>
<proteinExistence type="predicted"/>
<comment type="caution">
    <text evidence="3">The sequence shown here is derived from an EMBL/GenBank/DDBJ whole genome shotgun (WGS) entry which is preliminary data.</text>
</comment>
<evidence type="ECO:0000313" key="4">
    <source>
        <dbReference type="Proteomes" id="UP001221142"/>
    </source>
</evidence>
<accession>A0AAD7BGQ3</accession>
<organism evidence="3 4">
    <name type="scientific">Roridomyces roridus</name>
    <dbReference type="NCBI Taxonomy" id="1738132"/>
    <lineage>
        <taxon>Eukaryota</taxon>
        <taxon>Fungi</taxon>
        <taxon>Dikarya</taxon>
        <taxon>Basidiomycota</taxon>
        <taxon>Agaricomycotina</taxon>
        <taxon>Agaricomycetes</taxon>
        <taxon>Agaricomycetidae</taxon>
        <taxon>Agaricales</taxon>
        <taxon>Marasmiineae</taxon>
        <taxon>Mycenaceae</taxon>
        <taxon>Roridomyces</taxon>
    </lineage>
</organism>
<dbReference type="EMBL" id="JARKIF010000017">
    <property type="protein sequence ID" value="KAJ7620295.1"/>
    <property type="molecule type" value="Genomic_DNA"/>
</dbReference>
<reference evidence="3" key="1">
    <citation type="submission" date="2023-03" db="EMBL/GenBank/DDBJ databases">
        <title>Massive genome expansion in bonnet fungi (Mycena s.s.) driven by repeated elements and novel gene families across ecological guilds.</title>
        <authorList>
            <consortium name="Lawrence Berkeley National Laboratory"/>
            <person name="Harder C.B."/>
            <person name="Miyauchi S."/>
            <person name="Viragh M."/>
            <person name="Kuo A."/>
            <person name="Thoen E."/>
            <person name="Andreopoulos B."/>
            <person name="Lu D."/>
            <person name="Skrede I."/>
            <person name="Drula E."/>
            <person name="Henrissat B."/>
            <person name="Morin E."/>
            <person name="Kohler A."/>
            <person name="Barry K."/>
            <person name="LaButti K."/>
            <person name="Morin E."/>
            <person name="Salamov A."/>
            <person name="Lipzen A."/>
            <person name="Mereny Z."/>
            <person name="Hegedus B."/>
            <person name="Baldrian P."/>
            <person name="Stursova M."/>
            <person name="Weitz H."/>
            <person name="Taylor A."/>
            <person name="Grigoriev I.V."/>
            <person name="Nagy L.G."/>
            <person name="Martin F."/>
            <person name="Kauserud H."/>
        </authorList>
    </citation>
    <scope>NUCLEOTIDE SEQUENCE</scope>
    <source>
        <strain evidence="3">9284</strain>
    </source>
</reference>
<gene>
    <name evidence="3" type="ORF">FB45DRAFT_1062618</name>
</gene>
<feature type="domain" description="F-box" evidence="2">
    <location>
        <begin position="1"/>
        <end position="53"/>
    </location>
</feature>
<dbReference type="InterPro" id="IPR036047">
    <property type="entry name" value="F-box-like_dom_sf"/>
</dbReference>
<dbReference type="PROSITE" id="PS50181">
    <property type="entry name" value="FBOX"/>
    <property type="match status" value="1"/>
</dbReference>
<dbReference type="AlphaFoldDB" id="A0AAD7BGQ3"/>
<evidence type="ECO:0000256" key="1">
    <source>
        <dbReference type="SAM" id="MobiDB-lite"/>
    </source>
</evidence>
<dbReference type="SUPFAM" id="SSF81383">
    <property type="entry name" value="F-box domain"/>
    <property type="match status" value="1"/>
</dbReference>
<dbReference type="SMART" id="SM00256">
    <property type="entry name" value="FBOX"/>
    <property type="match status" value="1"/>
</dbReference>
<dbReference type="Pfam" id="PF12937">
    <property type="entry name" value="F-box-like"/>
    <property type="match status" value="1"/>
</dbReference>
<feature type="compositionally biased region" description="Polar residues" evidence="1">
    <location>
        <begin position="400"/>
        <end position="418"/>
    </location>
</feature>
<feature type="region of interest" description="Disordered" evidence="1">
    <location>
        <begin position="390"/>
        <end position="418"/>
    </location>
</feature>
<dbReference type="CDD" id="cd09917">
    <property type="entry name" value="F-box_SF"/>
    <property type="match status" value="1"/>
</dbReference>
<protein>
    <recommendedName>
        <fullName evidence="2">F-box domain-containing protein</fullName>
    </recommendedName>
</protein>
<evidence type="ECO:0000313" key="3">
    <source>
        <dbReference type="EMBL" id="KAJ7620295.1"/>
    </source>
</evidence>